<dbReference type="RefSeq" id="WP_142788034.1">
    <property type="nucleotide sequence ID" value="NZ_VHJK01000001.1"/>
</dbReference>
<dbReference type="CDD" id="cd04301">
    <property type="entry name" value="NAT_SF"/>
    <property type="match status" value="1"/>
</dbReference>
<dbReference type="Pfam" id="PF00583">
    <property type="entry name" value="Acetyltransf_1"/>
    <property type="match status" value="1"/>
</dbReference>
<keyword evidence="1 4" id="KW-0808">Transferase</keyword>
<evidence type="ECO:0000259" key="3">
    <source>
        <dbReference type="PROSITE" id="PS51186"/>
    </source>
</evidence>
<evidence type="ECO:0000256" key="1">
    <source>
        <dbReference type="ARBA" id="ARBA00022679"/>
    </source>
</evidence>
<feature type="domain" description="N-acetyltransferase" evidence="3">
    <location>
        <begin position="1"/>
        <end position="170"/>
    </location>
</feature>
<dbReference type="Gene3D" id="3.40.630.30">
    <property type="match status" value="1"/>
</dbReference>
<dbReference type="PANTHER" id="PTHR43877:SF2">
    <property type="entry name" value="AMINOALKYLPHOSPHONATE N-ACETYLTRANSFERASE-RELATED"/>
    <property type="match status" value="1"/>
</dbReference>
<evidence type="ECO:0000313" key="5">
    <source>
        <dbReference type="Proteomes" id="UP000316343"/>
    </source>
</evidence>
<dbReference type="Proteomes" id="UP000316343">
    <property type="component" value="Unassembled WGS sequence"/>
</dbReference>
<keyword evidence="2" id="KW-0012">Acyltransferase</keyword>
<dbReference type="PROSITE" id="PS51186">
    <property type="entry name" value="GNAT"/>
    <property type="match status" value="1"/>
</dbReference>
<dbReference type="PANTHER" id="PTHR43877">
    <property type="entry name" value="AMINOALKYLPHOSPHONATE N-ACETYLTRANSFERASE-RELATED-RELATED"/>
    <property type="match status" value="1"/>
</dbReference>
<evidence type="ECO:0000256" key="2">
    <source>
        <dbReference type="ARBA" id="ARBA00023315"/>
    </source>
</evidence>
<dbReference type="OrthoDB" id="143110at2"/>
<dbReference type="InterPro" id="IPR050832">
    <property type="entry name" value="Bact_Acetyltransf"/>
</dbReference>
<reference evidence="4 5" key="1">
    <citation type="submission" date="2019-06" db="EMBL/GenBank/DDBJ databases">
        <title>Erythrobacter insulae sp. nov., isolated from a tidal flat.</title>
        <authorList>
            <person name="Yoon J.-H."/>
        </authorList>
    </citation>
    <scope>NUCLEOTIDE SEQUENCE [LARGE SCALE GENOMIC DNA]</scope>
    <source>
        <strain evidence="4 5">JBTF-M21</strain>
    </source>
</reference>
<dbReference type="InterPro" id="IPR000182">
    <property type="entry name" value="GNAT_dom"/>
</dbReference>
<dbReference type="InterPro" id="IPR016181">
    <property type="entry name" value="Acyl_CoA_acyltransferase"/>
</dbReference>
<name>A0A547PCA7_9SPHN</name>
<proteinExistence type="predicted"/>
<keyword evidence="5" id="KW-1185">Reference proteome</keyword>
<protein>
    <submittedName>
        <fullName evidence="4">GNAT family N-acetyltransferase</fullName>
    </submittedName>
</protein>
<accession>A0A547PCA7</accession>
<comment type="caution">
    <text evidence="4">The sequence shown here is derived from an EMBL/GenBank/DDBJ whole genome shotgun (WGS) entry which is preliminary data.</text>
</comment>
<gene>
    <name evidence="4" type="ORF">FGU71_07700</name>
</gene>
<organism evidence="4 5">
    <name type="scientific">Erythrobacter insulae</name>
    <dbReference type="NCBI Taxonomy" id="2584124"/>
    <lineage>
        <taxon>Bacteria</taxon>
        <taxon>Pseudomonadati</taxon>
        <taxon>Pseudomonadota</taxon>
        <taxon>Alphaproteobacteria</taxon>
        <taxon>Sphingomonadales</taxon>
        <taxon>Erythrobacteraceae</taxon>
        <taxon>Erythrobacter/Porphyrobacter group</taxon>
        <taxon>Erythrobacter</taxon>
    </lineage>
</organism>
<dbReference type="GO" id="GO:0016747">
    <property type="term" value="F:acyltransferase activity, transferring groups other than amino-acyl groups"/>
    <property type="evidence" value="ECO:0007669"/>
    <property type="project" value="InterPro"/>
</dbReference>
<dbReference type="SUPFAM" id="SSF55729">
    <property type="entry name" value="Acyl-CoA N-acyltransferases (Nat)"/>
    <property type="match status" value="1"/>
</dbReference>
<dbReference type="AlphaFoldDB" id="A0A547PCA7"/>
<evidence type="ECO:0000313" key="4">
    <source>
        <dbReference type="EMBL" id="TRD11761.1"/>
    </source>
</evidence>
<sequence>MIMRPARLNDVPGLALLGKESFCATFEHLYSADDLNKFLATAYCEKTIRAQIAMLGISHCLAQENESLIGFCKMSAPSDYAHHSDAKNPIALNQLYTAPDRTGEGIGAALMDWALNHARVANHDAIQLSVYSENFGAQRFYTRYGFTKIADITFEVGEQIDEEFLMELRL</sequence>
<dbReference type="EMBL" id="VHJK01000001">
    <property type="protein sequence ID" value="TRD11761.1"/>
    <property type="molecule type" value="Genomic_DNA"/>
</dbReference>